<dbReference type="RefSeq" id="WP_176228572.1">
    <property type="nucleotide sequence ID" value="NZ_FWFL01000003.1"/>
</dbReference>
<organism evidence="3 4">
    <name type="scientific">Roseovarius litorisediminis</name>
    <dbReference type="NCBI Taxonomy" id="1312363"/>
    <lineage>
        <taxon>Bacteria</taxon>
        <taxon>Pseudomonadati</taxon>
        <taxon>Pseudomonadota</taxon>
        <taxon>Alphaproteobacteria</taxon>
        <taxon>Rhodobacterales</taxon>
        <taxon>Roseobacteraceae</taxon>
        <taxon>Roseovarius</taxon>
    </lineage>
</organism>
<reference evidence="3 4" key="1">
    <citation type="submission" date="2017-03" db="EMBL/GenBank/DDBJ databases">
        <authorList>
            <person name="Afonso C.L."/>
            <person name="Miller P.J."/>
            <person name="Scott M.A."/>
            <person name="Spackman E."/>
            <person name="Goraichik I."/>
            <person name="Dimitrov K.M."/>
            <person name="Suarez D.L."/>
            <person name="Swayne D.E."/>
        </authorList>
    </citation>
    <scope>NUCLEOTIDE SEQUENCE [LARGE SCALE GENOMIC DNA]</scope>
    <source>
        <strain evidence="3 4">CECT 8287</strain>
    </source>
</reference>
<protein>
    <submittedName>
        <fullName evidence="3">Universal stress protein family protein</fullName>
    </submittedName>
</protein>
<dbReference type="Gene3D" id="3.40.50.620">
    <property type="entry name" value="HUPs"/>
    <property type="match status" value="1"/>
</dbReference>
<dbReference type="SUPFAM" id="SSF52402">
    <property type="entry name" value="Adenine nucleotide alpha hydrolases-like"/>
    <property type="match status" value="1"/>
</dbReference>
<dbReference type="Proteomes" id="UP000193827">
    <property type="component" value="Unassembled WGS sequence"/>
</dbReference>
<proteinExistence type="inferred from homology"/>
<dbReference type="PANTHER" id="PTHR46268">
    <property type="entry name" value="STRESS RESPONSE PROTEIN NHAX"/>
    <property type="match status" value="1"/>
</dbReference>
<dbReference type="InterPro" id="IPR014729">
    <property type="entry name" value="Rossmann-like_a/b/a_fold"/>
</dbReference>
<feature type="domain" description="UspA" evidence="2">
    <location>
        <begin position="1"/>
        <end position="137"/>
    </location>
</feature>
<accession>A0A1Y5RZW8</accession>
<dbReference type="AlphaFoldDB" id="A0A1Y5RZW8"/>
<sequence>MFSHIMVPVDLSVKDTLTKALDAAADMARLYDARLTLVSVCGGIQAKVSHSIETYSRLLDIFAEELGQGKGIEVSTLTISVPDPSVEVDAKLRQTIDEIGIDLVVIASHQPGWAEYIVASHGGRLAVHAPISVFVVRD</sequence>
<comment type="similarity">
    <text evidence="1">Belongs to the universal stress protein A family.</text>
</comment>
<dbReference type="PANTHER" id="PTHR46268:SF6">
    <property type="entry name" value="UNIVERSAL STRESS PROTEIN UP12"/>
    <property type="match status" value="1"/>
</dbReference>
<evidence type="ECO:0000256" key="1">
    <source>
        <dbReference type="ARBA" id="ARBA00008791"/>
    </source>
</evidence>
<evidence type="ECO:0000313" key="3">
    <source>
        <dbReference type="EMBL" id="SLN28362.1"/>
    </source>
</evidence>
<evidence type="ECO:0000313" key="4">
    <source>
        <dbReference type="Proteomes" id="UP000193827"/>
    </source>
</evidence>
<evidence type="ECO:0000259" key="2">
    <source>
        <dbReference type="Pfam" id="PF00582"/>
    </source>
</evidence>
<dbReference type="EMBL" id="FWFL01000003">
    <property type="protein sequence ID" value="SLN28362.1"/>
    <property type="molecule type" value="Genomic_DNA"/>
</dbReference>
<dbReference type="Pfam" id="PF00582">
    <property type="entry name" value="Usp"/>
    <property type="match status" value="1"/>
</dbReference>
<dbReference type="CDD" id="cd00293">
    <property type="entry name" value="USP-like"/>
    <property type="match status" value="1"/>
</dbReference>
<gene>
    <name evidence="3" type="ORF">PEL8287_01279</name>
</gene>
<keyword evidence="4" id="KW-1185">Reference proteome</keyword>
<name>A0A1Y5RZW8_9RHOB</name>
<dbReference type="InterPro" id="IPR006016">
    <property type="entry name" value="UspA"/>
</dbReference>